<evidence type="ECO:0000313" key="1">
    <source>
        <dbReference type="EMBL" id="OPF19494.1"/>
    </source>
</evidence>
<reference evidence="1 2" key="1">
    <citation type="submission" date="2017-02" db="EMBL/GenBank/DDBJ databases">
        <title>Genome sequence of Microcystis aeruginosa KW.</title>
        <authorList>
            <person name="Oh H.-M."/>
            <person name="Ahn C.-Y."/>
            <person name="Jeong H."/>
            <person name="Srivastava A."/>
            <person name="Lee H.-G."/>
            <person name="Kang S.-R."/>
        </authorList>
    </citation>
    <scope>NUCLEOTIDE SEQUENCE [LARGE SCALE GENOMIC DNA]</scope>
    <source>
        <strain evidence="1 2">KW</strain>
    </source>
</reference>
<proteinExistence type="predicted"/>
<dbReference type="EMBL" id="MVGR01000003">
    <property type="protein sequence ID" value="OPF19494.1"/>
    <property type="molecule type" value="Genomic_DNA"/>
</dbReference>
<sequence>MHRGTLKVCVGENTNSLLFPLVLLNAVRQPISLLNGYDGSGRTFGSHLIMDGWQWSRFWC</sequence>
<comment type="caution">
    <text evidence="1">The sequence shown here is derived from an EMBL/GenBank/DDBJ whole genome shotgun (WGS) entry which is preliminary data.</text>
</comment>
<dbReference type="Proteomes" id="UP000189835">
    <property type="component" value="Unassembled WGS sequence"/>
</dbReference>
<accession>A0A1V4BXZ8</accession>
<gene>
    <name evidence="1" type="ORF">B1L04_09395</name>
</gene>
<name>A0A1V4BXZ8_MICAE</name>
<organism evidence="1 2">
    <name type="scientific">Microcystis aeruginosa KW</name>
    <dbReference type="NCBI Taxonomy" id="1960155"/>
    <lineage>
        <taxon>Bacteria</taxon>
        <taxon>Bacillati</taxon>
        <taxon>Cyanobacteriota</taxon>
        <taxon>Cyanophyceae</taxon>
        <taxon>Oscillatoriophycideae</taxon>
        <taxon>Chroococcales</taxon>
        <taxon>Microcystaceae</taxon>
        <taxon>Microcystis</taxon>
    </lineage>
</organism>
<dbReference type="AlphaFoldDB" id="A0A1V4BXZ8"/>
<evidence type="ECO:0000313" key="2">
    <source>
        <dbReference type="Proteomes" id="UP000189835"/>
    </source>
</evidence>
<protein>
    <submittedName>
        <fullName evidence="1">Uncharacterized protein</fullName>
    </submittedName>
</protein>